<dbReference type="AlphaFoldDB" id="A0A2N9EUC1"/>
<dbReference type="InterPro" id="IPR049914">
    <property type="entry name" value="PHD1-3/5-6"/>
</dbReference>
<dbReference type="GO" id="GO:0008270">
    <property type="term" value="F:zinc ion binding"/>
    <property type="evidence" value="ECO:0007669"/>
    <property type="project" value="UniProtKB-KW"/>
</dbReference>
<evidence type="ECO:0000313" key="7">
    <source>
        <dbReference type="EMBL" id="SPC78468.1"/>
    </source>
</evidence>
<keyword evidence="5" id="KW-0804">Transcription</keyword>
<feature type="domain" description="AIPP2-like SPOC-like" evidence="6">
    <location>
        <begin position="94"/>
        <end position="196"/>
    </location>
</feature>
<dbReference type="GO" id="GO:0034244">
    <property type="term" value="P:negative regulation of transcription elongation by RNA polymerase II"/>
    <property type="evidence" value="ECO:0007669"/>
    <property type="project" value="InterPro"/>
</dbReference>
<proteinExistence type="predicted"/>
<gene>
    <name evidence="7" type="ORF">FSB_LOCUS6350</name>
</gene>
<evidence type="ECO:0000256" key="2">
    <source>
        <dbReference type="ARBA" id="ARBA00022771"/>
    </source>
</evidence>
<keyword evidence="4" id="KW-0805">Transcription regulation</keyword>
<keyword evidence="3" id="KW-0862">Zinc</keyword>
<evidence type="ECO:0000256" key="3">
    <source>
        <dbReference type="ARBA" id="ARBA00022833"/>
    </source>
</evidence>
<dbReference type="InterPro" id="IPR056280">
    <property type="entry name" value="AIPP2-like_SPOC"/>
</dbReference>
<sequence length="212" mass="24020">MQVPSEVQKPIKNAKVRFLPAEEAINIRPGTTTTRQITRANLGTPSERTNVVAKNATSECRPLTENTIFGSTAKRPKTILHSKIDLENQLVLLGSFEVLDHAPDERFYDGFLAHLPVKVSRKVYEFSKKIAGVLQFQLHSRCDIWPEDFQTNFPDGNDIALYFYPGNFERSKRRYTALLKSIEQNDMALKSLMGQVNRLERKMIGVNGGPVQ</sequence>
<evidence type="ECO:0000256" key="5">
    <source>
        <dbReference type="ARBA" id="ARBA00023163"/>
    </source>
</evidence>
<dbReference type="PANTHER" id="PTHR33304:SF36">
    <property type="entry name" value="GB|AAF26970.1-RELATED"/>
    <property type="match status" value="1"/>
</dbReference>
<reference evidence="7" key="1">
    <citation type="submission" date="2018-02" db="EMBL/GenBank/DDBJ databases">
        <authorList>
            <person name="Cohen D.B."/>
            <person name="Kent A.D."/>
        </authorList>
    </citation>
    <scope>NUCLEOTIDE SEQUENCE</scope>
</reference>
<accession>A0A2N9EUC1</accession>
<keyword evidence="1" id="KW-0479">Metal-binding</keyword>
<dbReference type="Pfam" id="PF23121">
    <property type="entry name" value="SPOC_AIPP2"/>
    <property type="match status" value="1"/>
</dbReference>
<dbReference type="GO" id="GO:0140566">
    <property type="term" value="F:histone reader activity"/>
    <property type="evidence" value="ECO:0007669"/>
    <property type="project" value="InterPro"/>
</dbReference>
<evidence type="ECO:0000256" key="1">
    <source>
        <dbReference type="ARBA" id="ARBA00022723"/>
    </source>
</evidence>
<evidence type="ECO:0000256" key="4">
    <source>
        <dbReference type="ARBA" id="ARBA00023015"/>
    </source>
</evidence>
<keyword evidence="2" id="KW-0863">Zinc-finger</keyword>
<protein>
    <recommendedName>
        <fullName evidence="6">AIPP2-like SPOC-like domain-containing protein</fullName>
    </recommendedName>
</protein>
<organism evidence="7">
    <name type="scientific">Fagus sylvatica</name>
    <name type="common">Beechnut</name>
    <dbReference type="NCBI Taxonomy" id="28930"/>
    <lineage>
        <taxon>Eukaryota</taxon>
        <taxon>Viridiplantae</taxon>
        <taxon>Streptophyta</taxon>
        <taxon>Embryophyta</taxon>
        <taxon>Tracheophyta</taxon>
        <taxon>Spermatophyta</taxon>
        <taxon>Magnoliopsida</taxon>
        <taxon>eudicotyledons</taxon>
        <taxon>Gunneridae</taxon>
        <taxon>Pentapetalae</taxon>
        <taxon>rosids</taxon>
        <taxon>fabids</taxon>
        <taxon>Fagales</taxon>
        <taxon>Fagaceae</taxon>
        <taxon>Fagus</taxon>
    </lineage>
</organism>
<dbReference type="PANTHER" id="PTHR33304">
    <property type="match status" value="1"/>
</dbReference>
<dbReference type="EMBL" id="OIVN01000335">
    <property type="protein sequence ID" value="SPC78468.1"/>
    <property type="molecule type" value="Genomic_DNA"/>
</dbReference>
<name>A0A2N9EUC1_FAGSY</name>
<evidence type="ECO:0000259" key="6">
    <source>
        <dbReference type="Pfam" id="PF23121"/>
    </source>
</evidence>